<comment type="similarity">
    <text evidence="2">Belongs to the shugoshin family.</text>
</comment>
<feature type="compositionally biased region" description="Basic and acidic residues" evidence="10">
    <location>
        <begin position="1"/>
        <end position="10"/>
    </location>
</feature>
<dbReference type="InterPro" id="IPR038889">
    <property type="entry name" value="Shugoshin1/2"/>
</dbReference>
<feature type="compositionally biased region" description="Polar residues" evidence="10">
    <location>
        <begin position="324"/>
        <end position="343"/>
    </location>
</feature>
<dbReference type="EMBL" id="HG529639">
    <property type="protein sequence ID" value="CDI55174.1"/>
    <property type="molecule type" value="Genomic_DNA"/>
</dbReference>
<keyword evidence="3" id="KW-0158">Chromosome</keyword>
<name>A0A077RCE8_9BASI</name>
<feature type="compositionally biased region" description="Polar residues" evidence="10">
    <location>
        <begin position="19"/>
        <end position="33"/>
    </location>
</feature>
<proteinExistence type="inferred from homology"/>
<evidence type="ECO:0000259" key="11">
    <source>
        <dbReference type="Pfam" id="PF07557"/>
    </source>
</evidence>
<keyword evidence="7" id="KW-0131">Cell cycle</keyword>
<feature type="compositionally biased region" description="Low complexity" evidence="10">
    <location>
        <begin position="1120"/>
        <end position="1157"/>
    </location>
</feature>
<feature type="coiled-coil region" evidence="9">
    <location>
        <begin position="59"/>
        <end position="93"/>
    </location>
</feature>
<sequence>MPPATRREVRLSASLPHPTDQNGASHNIESSRSANFRYPNMESILENFEHFKRKHISQNREIIKANAVAQLRIRDLENRIQTLEAEKAQKEVDTIGLTVQVDQLHHAIGCIHAGWQAIGRGLALGAADFVPSQLPASNRVTVEPNPNAAAVVRSVARPPEGHIESWQEEKSQSQIKLHPSDTLSRFASEPQPFHDKWHPQLGAFQSNPSGDAAENPISALGMDGAPSPLGSPELPIELEDAIAAATSGSNSRQWSPSDVAVPHQFSLDSDSAPFEEHDPSRSSSRQFLHRSGRKSSRRQSGFLSQSEYSGGPLRGQSPDHDSDQSTPAPSSDSYLPSDTNSETMDGLLVYRGGDQSPVIRSSTPLLPPAPLVDITNGVFTSASSYYNPARMHKDDSARNGDATPRKARSSPPITESTSRDPYEIHSANLTASEARTPGGRKRKVPAHEPQDPMPVPSRLFSAATEAAPSVASAAEEADSEPQTGRVRRVRKSINYALPKLNTKMRKPDPSDLVPASTPRRSTSKTPASARGMIGSTGNLSDIRKLHEQAAQRQSPAERTSNMRSKASPSREDDGGIRMADLFEIRQNANQQADEKPGLMSKSSTARSFWGIDSVTDTSDDDSRATSNADLGDLAELEAAFSDLCTADDVHQADTPRVPQSYLWTSRSSVQMSASSSSDSITSNGTKRPSLRRKTTALPNRSRQSSVELALQADAREDVSPGVEDAKSDDGSKSQQANSIKAEPTLRTQAVSTGMKDSTKSSATAQNAANTKKMVERNRTESAASSSTETGNGKPSLSTGGLAAGMKPKQRPASAGAALVGARSPDGASSASNGVERPRTFSGTTAANAGLTPAAASNGPTGSAGRSATSTSIQRASLHSALTKAAPGQVTPRIGAKGLPVSTMPSVKESPHLRGTPILRPALSTSGFASESSGPSSPALSVASTGSSGTQLSTSTRTSLKTSSSISGVTQQAKTQRPGTAGSTSSSLASHRGCSTPRLTGPISSSSLSSTRPQPARSMPSLRRLTDKAGVTSTPRITVRSSSSTLPPAAAGSNVHASTIPAASIAASKVAKAIASTPSVRAKASSAPTGLGIDFSSMMNESSAGRDLIHLTDEIHQVLQSSSDPSSSLSSQAHSSSPLSASKTSGSDDTSTSGASAAKARRGSRRVSGMTA</sequence>
<protein>
    <recommendedName>
        <fullName evidence="11">Shugoshin C-terminal domain-containing protein</fullName>
    </recommendedName>
</protein>
<keyword evidence="8" id="KW-0137">Centromere</keyword>
<feature type="compositionally biased region" description="Low complexity" evidence="10">
    <location>
        <begin position="671"/>
        <end position="682"/>
    </location>
</feature>
<feature type="region of interest" description="Disordered" evidence="10">
    <location>
        <begin position="1117"/>
        <end position="1171"/>
    </location>
</feature>
<feature type="compositionally biased region" description="Low complexity" evidence="10">
    <location>
        <begin position="461"/>
        <end position="474"/>
    </location>
</feature>
<accession>A0A077RCE8</accession>
<feature type="compositionally biased region" description="Low complexity" evidence="10">
    <location>
        <begin position="780"/>
        <end position="792"/>
    </location>
</feature>
<feature type="region of interest" description="Disordered" evidence="10">
    <location>
        <begin position="184"/>
        <end position="233"/>
    </location>
</feature>
<feature type="compositionally biased region" description="Polar residues" evidence="10">
    <location>
        <begin position="696"/>
        <end position="706"/>
    </location>
</feature>
<evidence type="ECO:0000256" key="1">
    <source>
        <dbReference type="ARBA" id="ARBA00004584"/>
    </source>
</evidence>
<dbReference type="PANTHER" id="PTHR21577">
    <property type="entry name" value="SHUGOSHIN"/>
    <property type="match status" value="1"/>
</dbReference>
<evidence type="ECO:0000256" key="2">
    <source>
        <dbReference type="ARBA" id="ARBA00010845"/>
    </source>
</evidence>
<dbReference type="InterPro" id="IPR011515">
    <property type="entry name" value="Shugoshin_C"/>
</dbReference>
<dbReference type="AlphaFoldDB" id="A0A077RCE8"/>
<feature type="compositionally biased region" description="Polar residues" evidence="10">
    <location>
        <begin position="550"/>
        <end position="567"/>
    </location>
</feature>
<evidence type="ECO:0000256" key="9">
    <source>
        <dbReference type="SAM" id="Coils"/>
    </source>
</evidence>
<feature type="compositionally biased region" description="Basic and acidic residues" evidence="10">
    <location>
        <begin position="713"/>
        <end position="731"/>
    </location>
</feature>
<feature type="compositionally biased region" description="Low complexity" evidence="10">
    <location>
        <begin position="921"/>
        <end position="969"/>
    </location>
</feature>
<feature type="region of interest" description="Disordered" evidence="10">
    <location>
        <begin position="247"/>
        <end position="348"/>
    </location>
</feature>
<feature type="compositionally biased region" description="Low complexity" evidence="10">
    <location>
        <begin position="843"/>
        <end position="871"/>
    </location>
</feature>
<evidence type="ECO:0000256" key="10">
    <source>
        <dbReference type="SAM" id="MobiDB-lite"/>
    </source>
</evidence>
<dbReference type="GO" id="GO:0005634">
    <property type="term" value="C:nucleus"/>
    <property type="evidence" value="ECO:0007669"/>
    <property type="project" value="InterPro"/>
</dbReference>
<feature type="domain" description="Shugoshin C-terminal" evidence="11">
    <location>
        <begin position="487"/>
        <end position="506"/>
    </location>
</feature>
<evidence type="ECO:0000256" key="6">
    <source>
        <dbReference type="ARBA" id="ARBA00023054"/>
    </source>
</evidence>
<keyword evidence="5" id="KW-0159">Chromosome partition</keyword>
<dbReference type="GO" id="GO:0051301">
    <property type="term" value="P:cell division"/>
    <property type="evidence" value="ECO:0007669"/>
    <property type="project" value="UniProtKB-KW"/>
</dbReference>
<evidence type="ECO:0000256" key="8">
    <source>
        <dbReference type="ARBA" id="ARBA00023328"/>
    </source>
</evidence>
<comment type="subcellular location">
    <subcellularLocation>
        <location evidence="1">Chromosome</location>
        <location evidence="1">Centromere</location>
    </subcellularLocation>
</comment>
<dbReference type="GO" id="GO:0045132">
    <property type="term" value="P:meiotic chromosome segregation"/>
    <property type="evidence" value="ECO:0007669"/>
    <property type="project" value="InterPro"/>
</dbReference>
<feature type="compositionally biased region" description="Polar residues" evidence="10">
    <location>
        <begin position="745"/>
        <end position="769"/>
    </location>
</feature>
<feature type="compositionally biased region" description="Basic residues" evidence="10">
    <location>
        <begin position="287"/>
        <end position="297"/>
    </location>
</feature>
<dbReference type="GO" id="GO:0000775">
    <property type="term" value="C:chromosome, centromeric region"/>
    <property type="evidence" value="ECO:0007669"/>
    <property type="project" value="UniProtKB-SubCell"/>
</dbReference>
<evidence type="ECO:0000256" key="5">
    <source>
        <dbReference type="ARBA" id="ARBA00022829"/>
    </source>
</evidence>
<organism evidence="12">
    <name type="scientific">Melanopsichium pennsylvanicum 4</name>
    <dbReference type="NCBI Taxonomy" id="1398559"/>
    <lineage>
        <taxon>Eukaryota</taxon>
        <taxon>Fungi</taxon>
        <taxon>Dikarya</taxon>
        <taxon>Basidiomycota</taxon>
        <taxon>Ustilaginomycotina</taxon>
        <taxon>Ustilaginomycetes</taxon>
        <taxon>Ustilaginales</taxon>
        <taxon>Ustilaginaceae</taxon>
        <taxon>Melanopsichium</taxon>
    </lineage>
</organism>
<reference evidence="12" key="1">
    <citation type="journal article" date="2014" name="Genome Biol. Evol.">
        <title>Gene Loss Rather Than Gene Gain Is Associated with a Host Jump from Monocots to Dicots in the Smut Fungus Melanopsichium pennsylvanicum.</title>
        <authorList>
            <person name="Sharma R."/>
            <person name="Mishra B."/>
            <person name="Runge F."/>
            <person name="Thines M."/>
        </authorList>
    </citation>
    <scope>NUCLEOTIDE SEQUENCE</scope>
    <source>
        <strain evidence="12">4</strain>
    </source>
</reference>
<feature type="region of interest" description="Disordered" evidence="10">
    <location>
        <begin position="1"/>
        <end position="33"/>
    </location>
</feature>
<evidence type="ECO:0000256" key="7">
    <source>
        <dbReference type="ARBA" id="ARBA00023306"/>
    </source>
</evidence>
<dbReference type="PANTHER" id="PTHR21577:SF3">
    <property type="entry name" value="SHUGOSHIN 1-RELATED"/>
    <property type="match status" value="1"/>
</dbReference>
<evidence type="ECO:0000256" key="4">
    <source>
        <dbReference type="ARBA" id="ARBA00022618"/>
    </source>
</evidence>
<feature type="compositionally biased region" description="Polar residues" evidence="10">
    <location>
        <begin position="1030"/>
        <end position="1045"/>
    </location>
</feature>
<evidence type="ECO:0000313" key="12">
    <source>
        <dbReference type="EMBL" id="CDI55174.1"/>
    </source>
</evidence>
<feature type="region of interest" description="Disordered" evidence="10">
    <location>
        <begin position="388"/>
        <end position="575"/>
    </location>
</feature>
<dbReference type="Pfam" id="PF07557">
    <property type="entry name" value="Shugoshin_C"/>
    <property type="match status" value="1"/>
</dbReference>
<feature type="compositionally biased region" description="Polar residues" evidence="10">
    <location>
        <begin position="247"/>
        <end position="256"/>
    </location>
</feature>
<feature type="region of interest" description="Disordered" evidence="10">
    <location>
        <begin position="671"/>
        <end position="1053"/>
    </location>
</feature>
<feature type="compositionally biased region" description="Low complexity" evidence="10">
    <location>
        <begin position="978"/>
        <end position="989"/>
    </location>
</feature>
<keyword evidence="6 9" id="KW-0175">Coiled coil</keyword>
<keyword evidence="4" id="KW-0132">Cell division</keyword>
<evidence type="ECO:0000256" key="3">
    <source>
        <dbReference type="ARBA" id="ARBA00022454"/>
    </source>
</evidence>